<name>A0A1G6UYD0_9GAMM</name>
<dbReference type="Proteomes" id="UP000199603">
    <property type="component" value="Unassembled WGS sequence"/>
</dbReference>
<gene>
    <name evidence="1" type="ORF">SAMN04488509_102527</name>
</gene>
<proteinExistence type="predicted"/>
<keyword evidence="2" id="KW-1185">Reference proteome</keyword>
<dbReference type="AlphaFoldDB" id="A0A1G6UYD0"/>
<evidence type="ECO:0000313" key="2">
    <source>
        <dbReference type="Proteomes" id="UP000199603"/>
    </source>
</evidence>
<dbReference type="STRING" id="265719.SAMN04488509_102527"/>
<evidence type="ECO:0000313" key="1">
    <source>
        <dbReference type="EMBL" id="SDD45667.1"/>
    </source>
</evidence>
<organism evidence="1 2">
    <name type="scientific">Aquimonas voraii</name>
    <dbReference type="NCBI Taxonomy" id="265719"/>
    <lineage>
        <taxon>Bacteria</taxon>
        <taxon>Pseudomonadati</taxon>
        <taxon>Pseudomonadota</taxon>
        <taxon>Gammaproteobacteria</taxon>
        <taxon>Lysobacterales</taxon>
        <taxon>Lysobacteraceae</taxon>
        <taxon>Aquimonas</taxon>
    </lineage>
</organism>
<accession>A0A1G6UYD0</accession>
<sequence length="186" mass="19878">MLPVSASGIAKTPMASWQILWVPEAVPGQKWRPVAQACTEACDQEALQITLDRLHPASGGGLIRSFGLHAVFELRDGQSARFTAWRMGGDGALRSESAGSRFVAGRATLRRFELDYQLGDAVHEETLSLTGSESGLLVPGHYLLVGPQADGVLARTSGWVHSGDTMQPLASPVPVDVLSFRIDLTA</sequence>
<reference evidence="1 2" key="1">
    <citation type="submission" date="2016-10" db="EMBL/GenBank/DDBJ databases">
        <authorList>
            <person name="de Groot N.N."/>
        </authorList>
    </citation>
    <scope>NUCLEOTIDE SEQUENCE [LARGE SCALE GENOMIC DNA]</scope>
    <source>
        <strain evidence="1 2">DSM 16957</strain>
    </source>
</reference>
<protein>
    <submittedName>
        <fullName evidence="1">Uncharacterized protein</fullName>
    </submittedName>
</protein>
<dbReference type="EMBL" id="FNAG01000002">
    <property type="protein sequence ID" value="SDD45667.1"/>
    <property type="molecule type" value="Genomic_DNA"/>
</dbReference>